<keyword evidence="2" id="KW-1185">Reference proteome</keyword>
<organism evidence="1 2">
    <name type="scientific">Rosa chinensis</name>
    <name type="common">China rose</name>
    <dbReference type="NCBI Taxonomy" id="74649"/>
    <lineage>
        <taxon>Eukaryota</taxon>
        <taxon>Viridiplantae</taxon>
        <taxon>Streptophyta</taxon>
        <taxon>Embryophyta</taxon>
        <taxon>Tracheophyta</taxon>
        <taxon>Spermatophyta</taxon>
        <taxon>Magnoliopsida</taxon>
        <taxon>eudicotyledons</taxon>
        <taxon>Gunneridae</taxon>
        <taxon>Pentapetalae</taxon>
        <taxon>rosids</taxon>
        <taxon>fabids</taxon>
        <taxon>Rosales</taxon>
        <taxon>Rosaceae</taxon>
        <taxon>Rosoideae</taxon>
        <taxon>Rosoideae incertae sedis</taxon>
        <taxon>Rosa</taxon>
    </lineage>
</organism>
<dbReference type="STRING" id="74649.A0A2P6SMN1"/>
<evidence type="ECO:0000313" key="2">
    <source>
        <dbReference type="Proteomes" id="UP000238479"/>
    </source>
</evidence>
<keyword evidence="1" id="KW-0378">Hydrolase</keyword>
<dbReference type="Proteomes" id="UP000238479">
    <property type="component" value="Chromosome 1"/>
</dbReference>
<gene>
    <name evidence="1" type="ORF">RchiOBHm_Chr1g0375761</name>
</gene>
<dbReference type="EMBL" id="PDCK01000039">
    <property type="protein sequence ID" value="PRQ59944.1"/>
    <property type="molecule type" value="Genomic_DNA"/>
</dbReference>
<dbReference type="GO" id="GO:0016787">
    <property type="term" value="F:hydrolase activity"/>
    <property type="evidence" value="ECO:0007669"/>
    <property type="project" value="UniProtKB-KW"/>
</dbReference>
<reference evidence="1 2" key="1">
    <citation type="journal article" date="2018" name="Nat. Genet.">
        <title>The Rosa genome provides new insights in the design of modern roses.</title>
        <authorList>
            <person name="Bendahmane M."/>
        </authorList>
    </citation>
    <scope>NUCLEOTIDE SEQUENCE [LARGE SCALE GENOMIC DNA]</scope>
    <source>
        <strain evidence="2">cv. Old Blush</strain>
    </source>
</reference>
<comment type="caution">
    <text evidence="1">The sequence shown here is derived from an EMBL/GenBank/DDBJ whole genome shotgun (WGS) entry which is preliminary data.</text>
</comment>
<evidence type="ECO:0000313" key="1">
    <source>
        <dbReference type="EMBL" id="PRQ59944.1"/>
    </source>
</evidence>
<name>A0A2P6SMN1_ROSCH</name>
<accession>A0A2P6SMN1</accession>
<dbReference type="AlphaFoldDB" id="A0A2P6SMN1"/>
<dbReference type="Gramene" id="PRQ59944">
    <property type="protein sequence ID" value="PRQ59944"/>
    <property type="gene ID" value="RchiOBHm_Chr1g0375761"/>
</dbReference>
<protein>
    <submittedName>
        <fullName evidence="1">Putative glycoside hydrolase, family 29</fullName>
    </submittedName>
</protein>
<sequence length="77" mass="8833">MGIGQRIKRHAIYVDGKRVANGTTVGYKRLHRFERGVVYGQIVRIRIEDSKGLPLISSVGLHFDPYWHPSEGSYFDM</sequence>
<proteinExistence type="predicted"/>
<dbReference type="Gene3D" id="2.60.120.260">
    <property type="entry name" value="Galactose-binding domain-like"/>
    <property type="match status" value="1"/>
</dbReference>